<feature type="compositionally biased region" description="Low complexity" evidence="5">
    <location>
        <begin position="592"/>
        <end position="603"/>
    </location>
</feature>
<keyword evidence="2" id="KW-0597">Phosphoprotein</keyword>
<feature type="compositionally biased region" description="Gly residues" evidence="5">
    <location>
        <begin position="576"/>
        <end position="591"/>
    </location>
</feature>
<feature type="compositionally biased region" description="Polar residues" evidence="5">
    <location>
        <begin position="160"/>
        <end position="171"/>
    </location>
</feature>
<comment type="subcellular location">
    <subcellularLocation>
        <location evidence="1">Membrane</location>
    </subcellularLocation>
</comment>
<feature type="compositionally biased region" description="Low complexity" evidence="5">
    <location>
        <begin position="612"/>
        <end position="632"/>
    </location>
</feature>
<dbReference type="Gene3D" id="2.30.42.10">
    <property type="match status" value="5"/>
</dbReference>
<dbReference type="CDD" id="cd06667">
    <property type="entry name" value="PDZ2_MUPP1-like"/>
    <property type="match status" value="1"/>
</dbReference>
<evidence type="ECO:0000313" key="8">
    <source>
        <dbReference type="Proteomes" id="UP000594260"/>
    </source>
</evidence>
<dbReference type="OMA" id="PEAKYQG"/>
<reference evidence="7" key="1">
    <citation type="submission" date="2021-01" db="UniProtKB">
        <authorList>
            <consortium name="EnsemblMetazoa"/>
        </authorList>
    </citation>
    <scope>IDENTIFICATION</scope>
</reference>
<feature type="domain" description="PDZ" evidence="6">
    <location>
        <begin position="669"/>
        <end position="757"/>
    </location>
</feature>
<dbReference type="CDD" id="cd00136">
    <property type="entry name" value="PDZ_canonical"/>
    <property type="match status" value="1"/>
</dbReference>
<feature type="compositionally biased region" description="Polar residues" evidence="5">
    <location>
        <begin position="882"/>
        <end position="905"/>
    </location>
</feature>
<feature type="region of interest" description="Disordered" evidence="5">
    <location>
        <begin position="1255"/>
        <end position="1277"/>
    </location>
</feature>
<dbReference type="EnsemblMetazoa" id="XM_022805936">
    <property type="protein sequence ID" value="XP_022661671"/>
    <property type="gene ID" value="LOC111250525"/>
</dbReference>
<dbReference type="PROSITE" id="PS50106">
    <property type="entry name" value="PDZ"/>
    <property type="match status" value="5"/>
</dbReference>
<dbReference type="InterPro" id="IPR051342">
    <property type="entry name" value="PDZ_scaffold"/>
</dbReference>
<dbReference type="Pfam" id="PF00595">
    <property type="entry name" value="PDZ"/>
    <property type="match status" value="5"/>
</dbReference>
<dbReference type="RefSeq" id="XP_022661671.1">
    <property type="nucleotide sequence ID" value="XM_022805936.1"/>
</dbReference>
<evidence type="ECO:0000313" key="7">
    <source>
        <dbReference type="EnsemblMetazoa" id="XP_022661671"/>
    </source>
</evidence>
<name>A0A7M7K7T9_VARDE</name>
<feature type="compositionally biased region" description="Low complexity" evidence="5">
    <location>
        <begin position="1257"/>
        <end position="1273"/>
    </location>
</feature>
<keyword evidence="3" id="KW-0677">Repeat</keyword>
<feature type="region of interest" description="Disordered" evidence="5">
    <location>
        <begin position="86"/>
        <end position="172"/>
    </location>
</feature>
<dbReference type="KEGG" id="vde:111250525"/>
<feature type="compositionally biased region" description="Low complexity" evidence="5">
    <location>
        <begin position="857"/>
        <end position="881"/>
    </location>
</feature>
<dbReference type="Proteomes" id="UP000594260">
    <property type="component" value="Unplaced"/>
</dbReference>
<feature type="domain" description="PDZ" evidence="6">
    <location>
        <begin position="377"/>
        <end position="457"/>
    </location>
</feature>
<feature type="region of interest" description="Disordered" evidence="5">
    <location>
        <begin position="857"/>
        <end position="905"/>
    </location>
</feature>
<dbReference type="CDD" id="cd06669">
    <property type="entry name" value="PDZ5_MUPP1-like"/>
    <property type="match status" value="1"/>
</dbReference>
<dbReference type="FunFam" id="2.30.42.10:FF:000070">
    <property type="entry name" value="Multiple PDZ domain protein"/>
    <property type="match status" value="1"/>
</dbReference>
<dbReference type="InParanoid" id="A0A7M7K7T9"/>
<proteinExistence type="predicted"/>
<organism evidence="7 8">
    <name type="scientific">Varroa destructor</name>
    <name type="common">Honeybee mite</name>
    <dbReference type="NCBI Taxonomy" id="109461"/>
    <lineage>
        <taxon>Eukaryota</taxon>
        <taxon>Metazoa</taxon>
        <taxon>Ecdysozoa</taxon>
        <taxon>Arthropoda</taxon>
        <taxon>Chelicerata</taxon>
        <taxon>Arachnida</taxon>
        <taxon>Acari</taxon>
        <taxon>Parasitiformes</taxon>
        <taxon>Mesostigmata</taxon>
        <taxon>Gamasina</taxon>
        <taxon>Dermanyssoidea</taxon>
        <taxon>Varroidae</taxon>
        <taxon>Varroa</taxon>
    </lineage>
</organism>
<protein>
    <recommendedName>
        <fullName evidence="6">PDZ domain-containing protein</fullName>
    </recommendedName>
</protein>
<evidence type="ECO:0000256" key="5">
    <source>
        <dbReference type="SAM" id="MobiDB-lite"/>
    </source>
</evidence>
<dbReference type="RefSeq" id="XP_022661672.1">
    <property type="nucleotide sequence ID" value="XM_022805937.1"/>
</dbReference>
<keyword evidence="4" id="KW-0472">Membrane</keyword>
<dbReference type="PANTHER" id="PTHR19964">
    <property type="entry name" value="MULTIPLE PDZ DOMAIN PROTEIN"/>
    <property type="match status" value="1"/>
</dbReference>
<dbReference type="FunFam" id="2.30.42.10:FF:000125">
    <property type="entry name" value="PATJ, crumbs cell polarity complex component"/>
    <property type="match status" value="1"/>
</dbReference>
<feature type="compositionally biased region" description="Polar residues" evidence="5">
    <location>
        <begin position="522"/>
        <end position="532"/>
    </location>
</feature>
<dbReference type="GO" id="GO:0016020">
    <property type="term" value="C:membrane"/>
    <property type="evidence" value="ECO:0007669"/>
    <property type="project" value="UniProtKB-SubCell"/>
</dbReference>
<dbReference type="InterPro" id="IPR001478">
    <property type="entry name" value="PDZ"/>
</dbReference>
<evidence type="ECO:0000256" key="4">
    <source>
        <dbReference type="ARBA" id="ARBA00023136"/>
    </source>
</evidence>
<dbReference type="GeneID" id="111250525"/>
<sequence length="1292" mass="133966">MMLPLLSDTADSSEVLRRLSRQLQRGHPAHKDIQLLLTVLDDPLLRTVLQIKNSLDDLKVLVHKHPSILPRDFDIARDGTLDYRCDTEDNTQNGSSNNNPLGAASSNGPASVVGGGTSVGHRLSGSRPHSQPSLHHQQHSHSHHQSHHHHHHGRGDVLHGQQQGANYSGLQSFDEGSGERFLAVELMAAPLASIGDGQQPGFGGLGLTIVPLTGEDGDTHFYIKHIHPDGVAHRDGRLSEGDKVVAINGTRLSGLGHRDVVQLLQQYSCNNNNPPAATCEHSSNLQQAGGSDSLGTATTKIGTNLVSILVDTSQQLHSHQEQVQHLQPQHIGCLDNNDLVNSCWTSDGTPAGPIGQLQSGEFVPEMVLNTEWAQVEAIELVNDGSGLGFGIIGGRSTGVVVKTILPGGVADRDGRLLSGDHILQIGEVNLRGMGSEQVAAVLRQAGTSVRLVVARPVDASAAAGLEGLAAPVVPTRILADADQVERHLAMFSNNNNSVDDNNGTTTAASTFVAVVSCASGTTPVTASASSPKPSVLAETPSATVSSSPGVIIEPLAGTPAQAGSAIPADERPSPAGGTGPGPTTPGLGGSLGTLSAPNAPVASGVGGGGGSSTLPLGVEHSPLSQSSSQSGGKLNQEENIVVAAQDMHTELLSLMGLDQLQLPEMETFEVELVKDQQGLGITIAGYVCEKGRDEEISGVFVKSVAKGSAADLNGHIRINDQVIEVDGRPLQGYTNHQAVELLRSTGKVVKLRLARYLRGARYDQLQQAIMAESVHAGAGQQLISTAQMLQTQSMTATAAAVSAPPVSQPVSASPLPTGSIGKTNRFQLFPTTSSSTNNLTSSSCATLAATTIQPTTNAAANPLNNNSNSNNNGPSNNTINNCSSGTSNARNNNSGTPSGNASSYAPKSSVALANLDNLIRGTHHLPASGLTRLGSVSGGAITTQENEKEKIAKWTAVFGAEDYTIVVAQLCKFHEGGGLGISLEGTVDVNEAGEEIRPHHYIRSVLPDGPVGLNGVLRSGDELIEVNGRQLLGLDHRDVVMTLKDLPLNVEMVCARPKKPLPASVTSCSPTPMTPGAGGLHGPHGHHHASKAKSDTSLNRYSSEDEESGGGCSMGFVSTSGSYAGIGSNSGGGSGANNKLNKLRSRSLEPLSGLAMWSNEPQLIELHKAERGLGFSILDYQDPMNPNETVIVIRSLVPGGVAQQDGRLIPGDRLLFVNDVNLENASLDAAVQALKGAAKGPVRIGVAKPLPLPCPHDGNNGANGASAGDASAGQTPLGETGTLAALVKSESF</sequence>
<keyword evidence="8" id="KW-1185">Reference proteome</keyword>
<dbReference type="CDD" id="cd06668">
    <property type="entry name" value="PDZ4_MUPP1-like"/>
    <property type="match status" value="1"/>
</dbReference>
<evidence type="ECO:0000256" key="1">
    <source>
        <dbReference type="ARBA" id="ARBA00004370"/>
    </source>
</evidence>
<dbReference type="FunCoup" id="A0A7M7K7T9">
    <property type="interactions" value="72"/>
</dbReference>
<dbReference type="SUPFAM" id="SSF50156">
    <property type="entry name" value="PDZ domain-like"/>
    <property type="match status" value="5"/>
</dbReference>
<dbReference type="CDD" id="cd06791">
    <property type="entry name" value="PDZ3_MUPP1-like"/>
    <property type="match status" value="1"/>
</dbReference>
<evidence type="ECO:0000259" key="6">
    <source>
        <dbReference type="PROSITE" id="PS50106"/>
    </source>
</evidence>
<feature type="compositionally biased region" description="Basic residues" evidence="5">
    <location>
        <begin position="136"/>
        <end position="153"/>
    </location>
</feature>
<dbReference type="InterPro" id="IPR036034">
    <property type="entry name" value="PDZ_sf"/>
</dbReference>
<feature type="domain" description="PDZ" evidence="6">
    <location>
        <begin position="1163"/>
        <end position="1239"/>
    </location>
</feature>
<dbReference type="SMART" id="SM00228">
    <property type="entry name" value="PDZ"/>
    <property type="match status" value="5"/>
</dbReference>
<feature type="region of interest" description="Disordered" evidence="5">
    <location>
        <begin position="1060"/>
        <end position="1113"/>
    </location>
</feature>
<feature type="domain" description="PDZ" evidence="6">
    <location>
        <begin position="967"/>
        <end position="1058"/>
    </location>
</feature>
<feature type="compositionally biased region" description="Polar residues" evidence="5">
    <location>
        <begin position="90"/>
        <end position="109"/>
    </location>
</feature>
<feature type="domain" description="PDZ" evidence="6">
    <location>
        <begin position="203"/>
        <end position="266"/>
    </location>
</feature>
<dbReference type="OrthoDB" id="6022242at2759"/>
<feature type="region of interest" description="Disordered" evidence="5">
    <location>
        <begin position="522"/>
        <end position="634"/>
    </location>
</feature>
<evidence type="ECO:0000256" key="2">
    <source>
        <dbReference type="ARBA" id="ARBA00022553"/>
    </source>
</evidence>
<dbReference type="EnsemblMetazoa" id="XM_022805937">
    <property type="protein sequence ID" value="XP_022661672"/>
    <property type="gene ID" value="LOC111250525"/>
</dbReference>
<dbReference type="PANTHER" id="PTHR19964:SF92">
    <property type="entry name" value="PATJ HOMOLOG"/>
    <property type="match status" value="1"/>
</dbReference>
<evidence type="ECO:0000256" key="3">
    <source>
        <dbReference type="ARBA" id="ARBA00022737"/>
    </source>
</evidence>
<accession>A0A7M7K7T9</accession>